<name>A0ABY5KUM7_9CELL</name>
<evidence type="ECO:0000256" key="7">
    <source>
        <dbReference type="ARBA" id="ARBA00022526"/>
    </source>
</evidence>
<evidence type="ECO:0000313" key="19">
    <source>
        <dbReference type="Proteomes" id="UP001316189"/>
    </source>
</evidence>
<evidence type="ECO:0000256" key="6">
    <source>
        <dbReference type="ARBA" id="ARBA00022490"/>
    </source>
</evidence>
<evidence type="ECO:0000259" key="17">
    <source>
        <dbReference type="PROSITE" id="PS51554"/>
    </source>
</evidence>
<protein>
    <recommendedName>
        <fullName evidence="5 15">Formate acetyltransferase</fullName>
        <ecNumber evidence="4 15">2.3.1.54</ecNumber>
    </recommendedName>
    <alternativeName>
        <fullName evidence="12 15">Pyruvate formate-lyase</fullName>
    </alternativeName>
</protein>
<dbReference type="Proteomes" id="UP001316189">
    <property type="component" value="Chromosome"/>
</dbReference>
<dbReference type="PROSITE" id="PS51149">
    <property type="entry name" value="GLY_RADICAL_2"/>
    <property type="match status" value="1"/>
</dbReference>
<dbReference type="Gene3D" id="3.20.70.20">
    <property type="match status" value="1"/>
</dbReference>
<keyword evidence="19" id="KW-1185">Reference proteome</keyword>
<evidence type="ECO:0000256" key="15">
    <source>
        <dbReference type="RuleBase" id="RU368075"/>
    </source>
</evidence>
<evidence type="ECO:0000256" key="10">
    <source>
        <dbReference type="ARBA" id="ARBA00023277"/>
    </source>
</evidence>
<comment type="pathway">
    <text evidence="2 15">Fermentation; pyruvate fermentation; formate from pyruvate: step 1/1.</text>
</comment>
<keyword evidence="11 15" id="KW-0012">Acyltransferase</keyword>
<dbReference type="InterPro" id="IPR019777">
    <property type="entry name" value="Form_AcTrfase_GR_CS"/>
</dbReference>
<dbReference type="CDD" id="cd01678">
    <property type="entry name" value="PFL1"/>
    <property type="match status" value="1"/>
</dbReference>
<dbReference type="PROSITE" id="PS00850">
    <property type="entry name" value="GLY_RADICAL_1"/>
    <property type="match status" value="1"/>
</dbReference>
<dbReference type="InterPro" id="IPR004184">
    <property type="entry name" value="PFL_dom"/>
</dbReference>
<keyword evidence="10 15" id="KW-0119">Carbohydrate metabolism</keyword>
<dbReference type="PANTHER" id="PTHR30191:SF0">
    <property type="entry name" value="FORMATE ACETYLTRANSFERASE 1"/>
    <property type="match status" value="1"/>
</dbReference>
<dbReference type="NCBIfam" id="TIGR01255">
    <property type="entry name" value="pyr_form_ly_1"/>
    <property type="match status" value="1"/>
</dbReference>
<keyword evidence="8 15" id="KW-0808">Transferase</keyword>
<dbReference type="GO" id="GO:0008861">
    <property type="term" value="F:formate C-acetyltransferase activity"/>
    <property type="evidence" value="ECO:0007669"/>
    <property type="project" value="UniProtKB-EC"/>
</dbReference>
<evidence type="ECO:0000256" key="8">
    <source>
        <dbReference type="ARBA" id="ARBA00022679"/>
    </source>
</evidence>
<dbReference type="Pfam" id="PF01228">
    <property type="entry name" value="Gly_radical"/>
    <property type="match status" value="1"/>
</dbReference>
<dbReference type="InterPro" id="IPR005949">
    <property type="entry name" value="Form_AcTrfase"/>
</dbReference>
<evidence type="ECO:0000256" key="5">
    <source>
        <dbReference type="ARBA" id="ARBA00013897"/>
    </source>
</evidence>
<sequence>MSTTAVPQPATDATASAWREFVAGPWSDGIDVRDFIQRNYTPYTGDASFLAGPTERTTGVWTALTKMFPEERERGIYDVDAKTPSTITSHAPGYIDQANELIVGLQTDAPLKRAIIPNGGWRMVETSLKTYGYEPDENVKKIFTEYRKTHNQGVFDVYPPNVRAARSSHIITGLPDAYGRGRIIGDYRRVALYGIDALVQAKKLERAALDMDRSTEDVIRDREENSEQIRALQELKAMAASYGYDISGPATTAREAVQWLYFAYLGAVKEQNGAAMSLGRTSTFLDVYLQRDLAEGRITEEQAQELIDDLVIKLRIVRFLRTPEYDALFSGDPTWVTESIGGLGEDGRPLVTKTSFRFLQTLYNLGPAPEPNLTVLWSNRLPEGFKKFCAQVSIDTSAIQYESDELIRQAWGDDAAIACCVSAMRVGKQMQFFGARVNLAKSLLYAINGGRDEITGKQVAPVSAPVEGDVLDFDDVSAKFDTLLDWLAETYVDALNCVHYMHDKYAYERLEMALHDQAILRTMACGIAGLSVVADSLSAIKYATVRPVRDETGLIVDYATEGDYPTYGNDDDRADDIAVAIVRSFMEKIRAQKTYRDSLHTQSVLTITSNVVYGKNTGNTPDGRRLGEPFAPGANPMNGRDTHGMLASALSVAKLPYSESMDGISLTSTVVPSGLGRTREEQIANLVGLLDGYNVSSGYHVNINVLNRETLEDAMEHPENYPQLTIRVSGYAVNFTRLTREQQLDVLSRTFHGSL</sequence>
<accession>A0ABY5KUM7</accession>
<evidence type="ECO:0000256" key="14">
    <source>
        <dbReference type="PROSITE-ProRule" id="PRU00493"/>
    </source>
</evidence>
<dbReference type="InterPro" id="IPR050244">
    <property type="entry name" value="Auton_GlycylRad_Cofactor"/>
</dbReference>
<gene>
    <name evidence="18" type="primary">pflB</name>
    <name evidence="18" type="ORF">NP064_08650</name>
</gene>
<dbReference type="InterPro" id="IPR001150">
    <property type="entry name" value="Gly_radical"/>
</dbReference>
<evidence type="ECO:0000256" key="1">
    <source>
        <dbReference type="ARBA" id="ARBA00004496"/>
    </source>
</evidence>
<dbReference type="RefSeq" id="WP_227569247.1">
    <property type="nucleotide sequence ID" value="NZ_CP101988.1"/>
</dbReference>
<evidence type="ECO:0000256" key="11">
    <source>
        <dbReference type="ARBA" id="ARBA00023315"/>
    </source>
</evidence>
<dbReference type="PROSITE" id="PS51554">
    <property type="entry name" value="PFL"/>
    <property type="match status" value="1"/>
</dbReference>
<evidence type="ECO:0000313" key="18">
    <source>
        <dbReference type="EMBL" id="UUI73919.1"/>
    </source>
</evidence>
<evidence type="ECO:0000256" key="12">
    <source>
        <dbReference type="ARBA" id="ARBA00031063"/>
    </source>
</evidence>
<dbReference type="PANTHER" id="PTHR30191">
    <property type="entry name" value="FORMATE ACETYLTRANSFERASE"/>
    <property type="match status" value="1"/>
</dbReference>
<evidence type="ECO:0000256" key="9">
    <source>
        <dbReference type="ARBA" id="ARBA00022818"/>
    </source>
</evidence>
<organism evidence="18 19">
    <name type="scientific">Cellulomonas chengniuliangii</name>
    <dbReference type="NCBI Taxonomy" id="2968084"/>
    <lineage>
        <taxon>Bacteria</taxon>
        <taxon>Bacillati</taxon>
        <taxon>Actinomycetota</taxon>
        <taxon>Actinomycetes</taxon>
        <taxon>Micrococcales</taxon>
        <taxon>Cellulomonadaceae</taxon>
        <taxon>Cellulomonas</taxon>
    </lineage>
</organism>
<dbReference type="EC" id="2.3.1.54" evidence="4 15"/>
<dbReference type="SUPFAM" id="SSF51998">
    <property type="entry name" value="PFL-like glycyl radical enzymes"/>
    <property type="match status" value="1"/>
</dbReference>
<feature type="modified residue" description="Glycine radical" evidence="14">
    <location>
        <position position="730"/>
    </location>
</feature>
<comment type="subcellular location">
    <subcellularLocation>
        <location evidence="1 15">Cytoplasm</location>
    </subcellularLocation>
</comment>
<evidence type="ECO:0000259" key="16">
    <source>
        <dbReference type="PROSITE" id="PS51149"/>
    </source>
</evidence>
<feature type="domain" description="PFL" evidence="17">
    <location>
        <begin position="12"/>
        <end position="625"/>
    </location>
</feature>
<evidence type="ECO:0000256" key="13">
    <source>
        <dbReference type="ARBA" id="ARBA00049029"/>
    </source>
</evidence>
<keyword evidence="7 15" id="KW-0313">Glucose metabolism</keyword>
<keyword evidence="6 15" id="KW-0963">Cytoplasm</keyword>
<comment type="subunit">
    <text evidence="15">Homodimer.</text>
</comment>
<keyword evidence="9 14" id="KW-0556">Organic radical</keyword>
<dbReference type="EMBL" id="CP101988">
    <property type="protein sequence ID" value="UUI73919.1"/>
    <property type="molecule type" value="Genomic_DNA"/>
</dbReference>
<dbReference type="PIRSF" id="PIRSF000379">
    <property type="entry name" value="For_Ac_trans_1"/>
    <property type="match status" value="1"/>
</dbReference>
<reference evidence="18 19" key="1">
    <citation type="submission" date="2022-07" db="EMBL/GenBank/DDBJ databases">
        <title>Novel species in genus cellulomonas.</title>
        <authorList>
            <person name="Ye L."/>
        </authorList>
    </citation>
    <scope>NUCLEOTIDE SEQUENCE [LARGE SCALE GENOMIC DNA]</scope>
    <source>
        <strain evidence="19">zg-Y338</strain>
    </source>
</reference>
<dbReference type="Pfam" id="PF02901">
    <property type="entry name" value="PFL-like"/>
    <property type="match status" value="1"/>
</dbReference>
<evidence type="ECO:0000256" key="3">
    <source>
        <dbReference type="ARBA" id="ARBA00008375"/>
    </source>
</evidence>
<proteinExistence type="inferred from homology"/>
<evidence type="ECO:0000256" key="4">
    <source>
        <dbReference type="ARBA" id="ARBA00013214"/>
    </source>
</evidence>
<comment type="catalytic activity">
    <reaction evidence="13 15">
        <text>formate + acetyl-CoA = pyruvate + CoA</text>
        <dbReference type="Rhea" id="RHEA:11844"/>
        <dbReference type="ChEBI" id="CHEBI:15361"/>
        <dbReference type="ChEBI" id="CHEBI:15740"/>
        <dbReference type="ChEBI" id="CHEBI:57287"/>
        <dbReference type="ChEBI" id="CHEBI:57288"/>
        <dbReference type="EC" id="2.3.1.54"/>
    </reaction>
</comment>
<feature type="domain" description="Glycine radical" evidence="16">
    <location>
        <begin position="632"/>
        <end position="755"/>
    </location>
</feature>
<comment type="similarity">
    <text evidence="3 15">Belongs to the glycyl radical enzyme (GRE) family. PFL subfamily.</text>
</comment>
<evidence type="ECO:0000256" key="2">
    <source>
        <dbReference type="ARBA" id="ARBA00004809"/>
    </source>
</evidence>